<dbReference type="InterPro" id="IPR023397">
    <property type="entry name" value="SAM-dep_MeTrfase_MraW_recog"/>
</dbReference>
<dbReference type="EMBL" id="CP045032">
    <property type="protein sequence ID" value="QFQ02142.1"/>
    <property type="molecule type" value="Genomic_DNA"/>
</dbReference>
<dbReference type="Proteomes" id="UP000326711">
    <property type="component" value="Chromosome"/>
</dbReference>
<dbReference type="PIRSF" id="PIRSF004486">
    <property type="entry name" value="MraW"/>
    <property type="match status" value="1"/>
</dbReference>
<dbReference type="PANTHER" id="PTHR11265:SF0">
    <property type="entry name" value="12S RRNA N4-METHYLCYTIDINE METHYLTRANSFERASE"/>
    <property type="match status" value="1"/>
</dbReference>
<dbReference type="KEGG" id="cuo:CUROG_03815"/>
<keyword evidence="3 7" id="KW-0698">rRNA processing</keyword>
<dbReference type="Gene3D" id="3.40.50.150">
    <property type="entry name" value="Vaccinia Virus protein VP39"/>
    <property type="match status" value="1"/>
</dbReference>
<dbReference type="InterPro" id="IPR002903">
    <property type="entry name" value="RsmH"/>
</dbReference>
<dbReference type="EC" id="2.1.1.199" evidence="7"/>
<name>A0A5J6Z7E8_9CORY</name>
<evidence type="ECO:0000313" key="9">
    <source>
        <dbReference type="Proteomes" id="UP000326711"/>
    </source>
</evidence>
<comment type="catalytic activity">
    <reaction evidence="7">
        <text>cytidine(1402) in 16S rRNA + S-adenosyl-L-methionine = N(4)-methylcytidine(1402) in 16S rRNA + S-adenosyl-L-homocysteine + H(+)</text>
        <dbReference type="Rhea" id="RHEA:42928"/>
        <dbReference type="Rhea" id="RHEA-COMP:10286"/>
        <dbReference type="Rhea" id="RHEA-COMP:10287"/>
        <dbReference type="ChEBI" id="CHEBI:15378"/>
        <dbReference type="ChEBI" id="CHEBI:57856"/>
        <dbReference type="ChEBI" id="CHEBI:59789"/>
        <dbReference type="ChEBI" id="CHEBI:74506"/>
        <dbReference type="ChEBI" id="CHEBI:82748"/>
        <dbReference type="EC" id="2.1.1.199"/>
    </reaction>
</comment>
<gene>
    <name evidence="7 8" type="primary">rsmH</name>
    <name evidence="8" type="ORF">CUROG_03815</name>
</gene>
<dbReference type="HAMAP" id="MF_01007">
    <property type="entry name" value="16SrRNA_methyltr_H"/>
    <property type="match status" value="1"/>
</dbReference>
<reference evidence="9" key="1">
    <citation type="submission" date="2019-10" db="EMBL/GenBank/DDBJ databases">
        <title>Complete genome sequence of Corynebacterium urogenitalis DSM 108747, isolated from the genital tract of a cow.</title>
        <authorList>
            <person name="Ruckert C."/>
            <person name="Ballas P."/>
            <person name="Wagener K."/>
            <person name="Drillich M."/>
            <person name="Kaempfer P."/>
            <person name="Busse H.-J."/>
            <person name="Ehling-Schulz M."/>
        </authorList>
    </citation>
    <scope>NUCLEOTIDE SEQUENCE [LARGE SCALE GENOMIC DNA]</scope>
    <source>
        <strain evidence="9">LMM 1652</strain>
    </source>
</reference>
<feature type="binding site" evidence="7">
    <location>
        <position position="123"/>
    </location>
    <ligand>
        <name>S-adenosyl-L-methionine</name>
        <dbReference type="ChEBI" id="CHEBI:59789"/>
    </ligand>
</feature>
<dbReference type="InterPro" id="IPR029063">
    <property type="entry name" value="SAM-dependent_MTases_sf"/>
</dbReference>
<feature type="binding site" evidence="7">
    <location>
        <position position="92"/>
    </location>
    <ligand>
        <name>S-adenosyl-L-methionine</name>
        <dbReference type="ChEBI" id="CHEBI:59789"/>
    </ligand>
</feature>
<comment type="similarity">
    <text evidence="1 7">Belongs to the methyltransferase superfamily. RsmH family.</text>
</comment>
<evidence type="ECO:0000256" key="7">
    <source>
        <dbReference type="HAMAP-Rule" id="MF_01007"/>
    </source>
</evidence>
<comment type="function">
    <text evidence="7">Specifically methylates the N4 position of cytidine in position 1402 (C1402) of 16S rRNA.</text>
</comment>
<keyword evidence="5 7" id="KW-0808">Transferase</keyword>
<dbReference type="AlphaFoldDB" id="A0A5J6Z7E8"/>
<evidence type="ECO:0000256" key="4">
    <source>
        <dbReference type="ARBA" id="ARBA00022603"/>
    </source>
</evidence>
<feature type="binding site" evidence="7">
    <location>
        <position position="65"/>
    </location>
    <ligand>
        <name>S-adenosyl-L-methionine</name>
        <dbReference type="ChEBI" id="CHEBI:59789"/>
    </ligand>
</feature>
<dbReference type="GO" id="GO:0071424">
    <property type="term" value="F:rRNA (cytosine-N4-)-methyltransferase activity"/>
    <property type="evidence" value="ECO:0007669"/>
    <property type="project" value="UniProtKB-UniRule"/>
</dbReference>
<dbReference type="OrthoDB" id="9806637at2"/>
<dbReference type="GO" id="GO:0005737">
    <property type="term" value="C:cytoplasm"/>
    <property type="evidence" value="ECO:0007669"/>
    <property type="project" value="UniProtKB-SubCell"/>
</dbReference>
<dbReference type="Gene3D" id="1.10.150.170">
    <property type="entry name" value="Putative methyltransferase TM0872, insert domain"/>
    <property type="match status" value="1"/>
</dbReference>
<dbReference type="NCBIfam" id="TIGR00006">
    <property type="entry name" value="16S rRNA (cytosine(1402)-N(4))-methyltransferase RsmH"/>
    <property type="match status" value="1"/>
</dbReference>
<evidence type="ECO:0000256" key="3">
    <source>
        <dbReference type="ARBA" id="ARBA00022552"/>
    </source>
</evidence>
<evidence type="ECO:0000256" key="5">
    <source>
        <dbReference type="ARBA" id="ARBA00022679"/>
    </source>
</evidence>
<organism evidence="8 9">
    <name type="scientific">Corynebacterium urogenitale</name>
    <dbReference type="NCBI Taxonomy" id="2487892"/>
    <lineage>
        <taxon>Bacteria</taxon>
        <taxon>Bacillati</taxon>
        <taxon>Actinomycetota</taxon>
        <taxon>Actinomycetes</taxon>
        <taxon>Mycobacteriales</taxon>
        <taxon>Corynebacteriaceae</taxon>
        <taxon>Corynebacterium</taxon>
    </lineage>
</organism>
<dbReference type="SUPFAM" id="SSF53335">
    <property type="entry name" value="S-adenosyl-L-methionine-dependent methyltransferases"/>
    <property type="match status" value="1"/>
</dbReference>
<evidence type="ECO:0000256" key="2">
    <source>
        <dbReference type="ARBA" id="ARBA00022490"/>
    </source>
</evidence>
<dbReference type="FunFam" id="1.10.150.170:FF:000001">
    <property type="entry name" value="Ribosomal RNA small subunit methyltransferase H"/>
    <property type="match status" value="1"/>
</dbReference>
<dbReference type="Pfam" id="PF01795">
    <property type="entry name" value="Methyltransf_5"/>
    <property type="match status" value="1"/>
</dbReference>
<dbReference type="RefSeq" id="WP_151902541.1">
    <property type="nucleotide sequence ID" value="NZ_CP045032.1"/>
</dbReference>
<evidence type="ECO:0000256" key="6">
    <source>
        <dbReference type="ARBA" id="ARBA00022691"/>
    </source>
</evidence>
<dbReference type="GO" id="GO:0070475">
    <property type="term" value="P:rRNA base methylation"/>
    <property type="evidence" value="ECO:0007669"/>
    <property type="project" value="UniProtKB-UniRule"/>
</dbReference>
<accession>A0A5J6Z7E8</accession>
<dbReference type="SUPFAM" id="SSF81799">
    <property type="entry name" value="Putative methyltransferase TM0872, insert domain"/>
    <property type="match status" value="1"/>
</dbReference>
<keyword evidence="9" id="KW-1185">Reference proteome</keyword>
<dbReference type="PANTHER" id="PTHR11265">
    <property type="entry name" value="S-ADENOSYL-METHYLTRANSFERASE MRAW"/>
    <property type="match status" value="1"/>
</dbReference>
<keyword evidence="6 7" id="KW-0949">S-adenosyl-L-methionine</keyword>
<evidence type="ECO:0000313" key="8">
    <source>
        <dbReference type="EMBL" id="QFQ02142.1"/>
    </source>
</evidence>
<feature type="binding site" evidence="7">
    <location>
        <begin position="46"/>
        <end position="48"/>
    </location>
    <ligand>
        <name>S-adenosyl-L-methionine</name>
        <dbReference type="ChEBI" id="CHEBI:59789"/>
    </ligand>
</feature>
<feature type="binding site" evidence="7">
    <location>
        <position position="130"/>
    </location>
    <ligand>
        <name>S-adenosyl-L-methionine</name>
        <dbReference type="ChEBI" id="CHEBI:59789"/>
    </ligand>
</feature>
<proteinExistence type="inferred from homology"/>
<keyword evidence="2 7" id="KW-0963">Cytoplasm</keyword>
<comment type="subcellular location">
    <subcellularLocation>
        <location evidence="7">Cytoplasm</location>
    </subcellularLocation>
</comment>
<protein>
    <recommendedName>
        <fullName evidence="7">Ribosomal RNA small subunit methyltransferase H</fullName>
        <ecNumber evidence="7">2.1.1.199</ecNumber>
    </recommendedName>
    <alternativeName>
        <fullName evidence="7">16S rRNA m(4)C1402 methyltransferase</fullName>
    </alternativeName>
    <alternativeName>
        <fullName evidence="7">rRNA (cytosine-N(4)-)-methyltransferase RsmH</fullName>
    </alternativeName>
</protein>
<keyword evidence="4 7" id="KW-0489">Methyltransferase</keyword>
<sequence length="345" mass="37288">MAQRNGQEHGHVPVMRDRMVELVGMGVRSEQAPARPIIVDGTLGAGGHTEAFLEEIPTAIVIGLDRDPNALAEAEARLARFGERFVAFRCRFDGISDAISTLAAEGAIPETVRETGISGFLFDLGVSSMQLDQTPRGFAYSVDAPLDMRMDPETPLTAAEILNTYSHGDIARILKTYGDERFAGKIASAIVREREKEPFTNSARLVELLYSVIPAASRRTGGHPAKRTFQALRIEVNAELEALENVIPAATSWLHLGGAGVFMSYQSLEDKIVKKALAELTSSMTPAGLPMDLPGAEAEFSLLTRGAEKATAEEIELNSRAAPVRVRAATRVSTRGHEGFPIPPR</sequence>
<evidence type="ECO:0000256" key="1">
    <source>
        <dbReference type="ARBA" id="ARBA00010396"/>
    </source>
</evidence>